<dbReference type="RefSeq" id="WP_164342286.1">
    <property type="nucleotide sequence ID" value="NZ_JAAGLQ010000047.1"/>
</dbReference>
<accession>A0A6N9TSI4</accession>
<name>A0A6N9TSI4_STRHA</name>
<dbReference type="AlphaFoldDB" id="A0A6N9TSI4"/>
<evidence type="ECO:0000313" key="2">
    <source>
        <dbReference type="Proteomes" id="UP000471293"/>
    </source>
</evidence>
<protein>
    <submittedName>
        <fullName evidence="1">Uncharacterized protein</fullName>
    </submittedName>
</protein>
<reference evidence="1 2" key="1">
    <citation type="submission" date="2020-01" db="EMBL/GenBank/DDBJ databases">
        <title>Insect and environment-associated Actinomycetes.</title>
        <authorList>
            <person name="Currrie C."/>
            <person name="Chevrette M."/>
            <person name="Carlson C."/>
            <person name="Stubbendieck R."/>
            <person name="Wendt-Pienkowski E."/>
        </authorList>
    </citation>
    <scope>NUCLEOTIDE SEQUENCE [LARGE SCALE GENOMIC DNA]</scope>
    <source>
        <strain evidence="1 2">SID11342</strain>
    </source>
</reference>
<proteinExistence type="predicted"/>
<dbReference type="EMBL" id="JAAGLQ010000047">
    <property type="protein sequence ID" value="NEA14440.1"/>
    <property type="molecule type" value="Genomic_DNA"/>
</dbReference>
<sequence>MTTAHHLRLIDGMRAREFPSERTVSGSGASGPGYHSAYLHGEEALCDGDEAERVERRAQCRAEHDALIALLTLRWGEPQAVSLWSARERMLAGEEIPEPWADAVARGAYLAMWRIEDRWIAVALHPDGEDLGPDTSVLVTVVDPP</sequence>
<organism evidence="1 2">
    <name type="scientific">Streptomyces halstedii</name>
    <dbReference type="NCBI Taxonomy" id="1944"/>
    <lineage>
        <taxon>Bacteria</taxon>
        <taxon>Bacillati</taxon>
        <taxon>Actinomycetota</taxon>
        <taxon>Actinomycetes</taxon>
        <taxon>Kitasatosporales</taxon>
        <taxon>Streptomycetaceae</taxon>
        <taxon>Streptomyces</taxon>
    </lineage>
</organism>
<comment type="caution">
    <text evidence="1">The sequence shown here is derived from an EMBL/GenBank/DDBJ whole genome shotgun (WGS) entry which is preliminary data.</text>
</comment>
<evidence type="ECO:0000313" key="1">
    <source>
        <dbReference type="EMBL" id="NEA14440.1"/>
    </source>
</evidence>
<gene>
    <name evidence="1" type="ORF">G3I29_02555</name>
</gene>
<dbReference type="Proteomes" id="UP000471293">
    <property type="component" value="Unassembled WGS sequence"/>
</dbReference>